<feature type="domain" description="Integrase catalytic" evidence="1">
    <location>
        <begin position="7"/>
        <end position="192"/>
    </location>
</feature>
<dbReference type="RefSeq" id="WP_146682797.1">
    <property type="nucleotide sequence ID" value="NZ_CP019646.1"/>
</dbReference>
<dbReference type="PROSITE" id="PS50994">
    <property type="entry name" value="INTEGRASE"/>
    <property type="match status" value="1"/>
</dbReference>
<dbReference type="OrthoDB" id="291172at2"/>
<dbReference type="GO" id="GO:0015074">
    <property type="term" value="P:DNA integration"/>
    <property type="evidence" value="ECO:0007669"/>
    <property type="project" value="InterPro"/>
</dbReference>
<evidence type="ECO:0000313" key="3">
    <source>
        <dbReference type="Proteomes" id="UP000188181"/>
    </source>
</evidence>
<sequence>MNKCTVRDPEPDLTVKSTWYEFLKSHWDVIAACDFFTVELLVRGRLVRCMVFFLIDLSIRKVFYTPVKLQPDGKYMSQAACILTDFEDGFLNGKRYLIHDRDSFFKSHGFHQILKSSGVEPIKLPPRSPDLNSVAERYVKTVKFECLNQLILTSVEQLEYVLKEFGQYYHHERIHQSLGGFIEPKHKIDDNAEIQCIERLGGLLKSYHRLAA</sequence>
<dbReference type="STRING" id="1851148.SMSP2_00894"/>
<organism evidence="2 3">
    <name type="scientific">Limihaloglobus sulfuriphilus</name>
    <dbReference type="NCBI Taxonomy" id="1851148"/>
    <lineage>
        <taxon>Bacteria</taxon>
        <taxon>Pseudomonadati</taxon>
        <taxon>Planctomycetota</taxon>
        <taxon>Phycisphaerae</taxon>
        <taxon>Sedimentisphaerales</taxon>
        <taxon>Sedimentisphaeraceae</taxon>
        <taxon>Limihaloglobus</taxon>
    </lineage>
</organism>
<dbReference type="Pfam" id="PF13683">
    <property type="entry name" value="rve_3"/>
    <property type="match status" value="1"/>
</dbReference>
<dbReference type="AlphaFoldDB" id="A0A1Q2ME60"/>
<reference evidence="3" key="1">
    <citation type="submission" date="2017-02" db="EMBL/GenBank/DDBJ databases">
        <title>Comparative genomics and description of representatives of a novel lineage of planctomycetes thriving in anoxic sediments.</title>
        <authorList>
            <person name="Spring S."/>
            <person name="Bunk B."/>
            <person name="Sproer C."/>
        </authorList>
    </citation>
    <scope>NUCLEOTIDE SEQUENCE [LARGE SCALE GENOMIC DNA]</scope>
    <source>
        <strain evidence="3">SM-Chi-D1</strain>
    </source>
</reference>
<dbReference type="SUPFAM" id="SSF53098">
    <property type="entry name" value="Ribonuclease H-like"/>
    <property type="match status" value="1"/>
</dbReference>
<dbReference type="GO" id="GO:0003676">
    <property type="term" value="F:nucleic acid binding"/>
    <property type="evidence" value="ECO:0007669"/>
    <property type="project" value="InterPro"/>
</dbReference>
<dbReference type="Proteomes" id="UP000188181">
    <property type="component" value="Chromosome"/>
</dbReference>
<evidence type="ECO:0000259" key="1">
    <source>
        <dbReference type="PROSITE" id="PS50994"/>
    </source>
</evidence>
<name>A0A1Q2ME60_9BACT</name>
<evidence type="ECO:0000313" key="2">
    <source>
        <dbReference type="EMBL" id="AQQ70542.1"/>
    </source>
</evidence>
<dbReference type="InterPro" id="IPR036397">
    <property type="entry name" value="RNaseH_sf"/>
</dbReference>
<dbReference type="InterPro" id="IPR012337">
    <property type="entry name" value="RNaseH-like_sf"/>
</dbReference>
<proteinExistence type="predicted"/>
<dbReference type="Gene3D" id="3.30.420.10">
    <property type="entry name" value="Ribonuclease H-like superfamily/Ribonuclease H"/>
    <property type="match status" value="1"/>
</dbReference>
<protein>
    <submittedName>
        <fullName evidence="2">Integrase core domain protein</fullName>
    </submittedName>
</protein>
<dbReference type="KEGG" id="pbas:SMSP2_00894"/>
<keyword evidence="3" id="KW-1185">Reference proteome</keyword>
<dbReference type="EMBL" id="CP019646">
    <property type="protein sequence ID" value="AQQ70542.1"/>
    <property type="molecule type" value="Genomic_DNA"/>
</dbReference>
<dbReference type="InterPro" id="IPR001584">
    <property type="entry name" value="Integrase_cat-core"/>
</dbReference>
<gene>
    <name evidence="2" type="ORF">SMSP2_00894</name>
</gene>
<accession>A0A1Q2ME60</accession>